<protein>
    <recommendedName>
        <fullName evidence="3">PHD-type domain-containing protein</fullName>
    </recommendedName>
</protein>
<dbReference type="Proteomes" id="UP001159363">
    <property type="component" value="Chromosome 4"/>
</dbReference>
<name>A0ABQ9HGP8_9NEOP</name>
<evidence type="ECO:0008006" key="3">
    <source>
        <dbReference type="Google" id="ProtNLM"/>
    </source>
</evidence>
<dbReference type="Gene3D" id="3.40.50.1110">
    <property type="entry name" value="SGNH hydrolase"/>
    <property type="match status" value="1"/>
</dbReference>
<dbReference type="InterPro" id="IPR036514">
    <property type="entry name" value="SGNH_hydro_sf"/>
</dbReference>
<proteinExistence type="predicted"/>
<organism evidence="1 2">
    <name type="scientific">Dryococelus australis</name>
    <dbReference type="NCBI Taxonomy" id="614101"/>
    <lineage>
        <taxon>Eukaryota</taxon>
        <taxon>Metazoa</taxon>
        <taxon>Ecdysozoa</taxon>
        <taxon>Arthropoda</taxon>
        <taxon>Hexapoda</taxon>
        <taxon>Insecta</taxon>
        <taxon>Pterygota</taxon>
        <taxon>Neoptera</taxon>
        <taxon>Polyneoptera</taxon>
        <taxon>Phasmatodea</taxon>
        <taxon>Verophasmatodea</taxon>
        <taxon>Anareolatae</taxon>
        <taxon>Phasmatidae</taxon>
        <taxon>Eurycanthinae</taxon>
        <taxon>Dryococelus</taxon>
    </lineage>
</organism>
<dbReference type="SUPFAM" id="SSF52266">
    <property type="entry name" value="SGNH hydrolase"/>
    <property type="match status" value="1"/>
</dbReference>
<evidence type="ECO:0000313" key="2">
    <source>
        <dbReference type="Proteomes" id="UP001159363"/>
    </source>
</evidence>
<sequence>MAPGCESRVDQADKIRFKCDEKCAKSNKFVRNGVSCDCCDHWYHCHCVNYDMDIVNNKPEDECHCGSCLENGESNLHANKDAEVINNSLQKIIDTLHTDIPKLKKETEVLKTPVEELTSHGRGLAMKVLHKINDVDVQGLVKPVTAQLTKNDLVVIDAGGNDIYKTQAVNVTKNMERLLLKMSHTNVAICNISPRHDLTSSSCVNRAIHDTNEKIKHICSRYSFVEVIDVFTYPKTFLLARSAYQ</sequence>
<accession>A0ABQ9HGP8</accession>
<dbReference type="EMBL" id="JARBHB010000005">
    <property type="protein sequence ID" value="KAJ8883326.1"/>
    <property type="molecule type" value="Genomic_DNA"/>
</dbReference>
<gene>
    <name evidence="1" type="ORF">PR048_015169</name>
</gene>
<reference evidence="1 2" key="1">
    <citation type="submission" date="2023-02" db="EMBL/GenBank/DDBJ databases">
        <title>LHISI_Scaffold_Assembly.</title>
        <authorList>
            <person name="Stuart O.P."/>
            <person name="Cleave R."/>
            <person name="Magrath M.J.L."/>
            <person name="Mikheyev A.S."/>
        </authorList>
    </citation>
    <scope>NUCLEOTIDE SEQUENCE [LARGE SCALE GENOMIC DNA]</scope>
    <source>
        <strain evidence="1">Daus_M_001</strain>
        <tissue evidence="1">Leg muscle</tissue>
    </source>
</reference>
<keyword evidence="2" id="KW-1185">Reference proteome</keyword>
<evidence type="ECO:0000313" key="1">
    <source>
        <dbReference type="EMBL" id="KAJ8883326.1"/>
    </source>
</evidence>
<comment type="caution">
    <text evidence="1">The sequence shown here is derived from an EMBL/GenBank/DDBJ whole genome shotgun (WGS) entry which is preliminary data.</text>
</comment>